<dbReference type="Proteomes" id="UP000034710">
    <property type="component" value="Unassembled WGS sequence"/>
</dbReference>
<reference evidence="1 2" key="1">
    <citation type="journal article" date="2015" name="Nature">
        <title>rRNA introns, odd ribosomes, and small enigmatic genomes across a large radiation of phyla.</title>
        <authorList>
            <person name="Brown C.T."/>
            <person name="Hug L.A."/>
            <person name="Thomas B.C."/>
            <person name="Sharon I."/>
            <person name="Castelle C.J."/>
            <person name="Singh A."/>
            <person name="Wilkins M.J."/>
            <person name="Williams K.H."/>
            <person name="Banfield J.F."/>
        </authorList>
    </citation>
    <scope>NUCLEOTIDE SEQUENCE [LARGE SCALE GENOMIC DNA]</scope>
</reference>
<proteinExistence type="predicted"/>
<dbReference type="SUPFAM" id="SSF55846">
    <property type="entry name" value="N-acetylmuramoyl-L-alanine amidase-like"/>
    <property type="match status" value="1"/>
</dbReference>
<accession>A0A0G0KVR2</accession>
<sequence>MIGQSLKIICPNIQKNDIIRSILNLNFMTKENRLSREEFLKATYLMGGAILFGGFTENLADFSIPALPGEKDPEKEKGLVLNGEIKEILSLTPRLSFDKAGHLLHLDDNQILPVSLVQTGNDKYRRQDEGEKIENVLLMIHHFDGGAPRRPFASKDRTADTTVYGLDHPNWSLENVSTPTVHFCVDNYPVNPEGNKDAGFGILQSQKESGNVMHPTKGQHVFIGINRANGMPDINKKNTLSFMNELEIVSNLGDQKMGDDINSYSLGYEQVGWYFSRSFPEHFPENRQIANVFGLSLAVSAEYKLGPWDNVGHHEVQEKADPGDEFMLLIRYLYGVSVFRGLIDKKLVFEDDSPKDYFGKIKNYFLARAGKHAAERYKKWNEIYGMDRFINSLPDRA</sequence>
<protein>
    <submittedName>
        <fullName evidence="1">Uncharacterized protein</fullName>
    </submittedName>
</protein>
<dbReference type="Gene3D" id="3.40.80.10">
    <property type="entry name" value="Peptidoglycan recognition protein-like"/>
    <property type="match status" value="1"/>
</dbReference>
<organism evidence="1 2">
    <name type="scientific">Candidatus Woesebacteria bacterium GW2011_GWA1_38_8</name>
    <dbReference type="NCBI Taxonomy" id="1618547"/>
    <lineage>
        <taxon>Bacteria</taxon>
        <taxon>Candidatus Woeseibacteriota</taxon>
    </lineage>
</organism>
<evidence type="ECO:0000313" key="1">
    <source>
        <dbReference type="EMBL" id="KKQ83783.1"/>
    </source>
</evidence>
<evidence type="ECO:0000313" key="2">
    <source>
        <dbReference type="Proteomes" id="UP000034710"/>
    </source>
</evidence>
<dbReference type="AlphaFoldDB" id="A0A0G0KVR2"/>
<name>A0A0G0KVR2_9BACT</name>
<dbReference type="GO" id="GO:0009253">
    <property type="term" value="P:peptidoglycan catabolic process"/>
    <property type="evidence" value="ECO:0007669"/>
    <property type="project" value="InterPro"/>
</dbReference>
<dbReference type="EMBL" id="LBVJ01000016">
    <property type="protein sequence ID" value="KKQ83783.1"/>
    <property type="molecule type" value="Genomic_DNA"/>
</dbReference>
<dbReference type="InterPro" id="IPR036505">
    <property type="entry name" value="Amidase/PGRP_sf"/>
</dbReference>
<gene>
    <name evidence="1" type="ORF">UT06_C0016G0004</name>
</gene>
<dbReference type="GO" id="GO:0008745">
    <property type="term" value="F:N-acetylmuramoyl-L-alanine amidase activity"/>
    <property type="evidence" value="ECO:0007669"/>
    <property type="project" value="InterPro"/>
</dbReference>
<comment type="caution">
    <text evidence="1">The sequence shown here is derived from an EMBL/GenBank/DDBJ whole genome shotgun (WGS) entry which is preliminary data.</text>
</comment>